<accession>A0A4R3KJ04</accession>
<evidence type="ECO:0000259" key="2">
    <source>
        <dbReference type="Pfam" id="PF21688"/>
    </source>
</evidence>
<dbReference type="Gene3D" id="3.50.50.60">
    <property type="entry name" value="FAD/NAD(P)-binding domain"/>
    <property type="match status" value="2"/>
</dbReference>
<dbReference type="InterPro" id="IPR028348">
    <property type="entry name" value="FAD-binding_protein"/>
</dbReference>
<dbReference type="RefSeq" id="WP_424565533.1">
    <property type="nucleotide sequence ID" value="NZ_SMAB01000006.1"/>
</dbReference>
<keyword evidence="4" id="KW-1185">Reference proteome</keyword>
<comment type="caution">
    <text evidence="3">The sequence shown here is derived from an EMBL/GenBank/DDBJ whole genome shotgun (WGS) entry which is preliminary data.</text>
</comment>
<feature type="coiled-coil region" evidence="1">
    <location>
        <begin position="138"/>
        <end position="188"/>
    </location>
</feature>
<dbReference type="Proteomes" id="UP000295788">
    <property type="component" value="Unassembled WGS sequence"/>
</dbReference>
<keyword evidence="1" id="KW-0175">Coiled coil</keyword>
<protein>
    <recommendedName>
        <fullName evidence="2">FAD-dependent protein C-terminal domain-containing protein</fullName>
    </recommendedName>
</protein>
<reference evidence="3 4" key="1">
    <citation type="submission" date="2019-03" db="EMBL/GenBank/DDBJ databases">
        <title>Genomic Encyclopedia of Type Strains, Phase IV (KMG-IV): sequencing the most valuable type-strain genomes for metagenomic binning, comparative biology and taxonomic classification.</title>
        <authorList>
            <person name="Goeker M."/>
        </authorList>
    </citation>
    <scope>NUCLEOTIDE SEQUENCE [LARGE SCALE GENOMIC DNA]</scope>
    <source>
        <strain evidence="3 4">DSM 23802</strain>
    </source>
</reference>
<evidence type="ECO:0000256" key="1">
    <source>
        <dbReference type="SAM" id="Coils"/>
    </source>
</evidence>
<sequence length="524" mass="58690">MIKGDFMNGQKYYDVILVGAGPAGIFASYELIKLNPNLNVLLLDKGQDIYHRSCPIHKGILTECPTTKKFEYQSCYPTCALTGGWGGSGAFSDGKFNITTDFGGWMGEYIPSSELLQLIEYVDQINLGFGATEETHGSLEISESIKKLKNEIDELELKIDLEPSLAIKKELKRKKKELHSLMKIHQIEQRATSVGMKLLKAKVRHLGTEENLKILTRIYEYLKDKLEIRHRTKVKDIIVKDKKIQGIVLENGEEIYAKYVFIAPGRDGSEWLAKILTKEGLHLSNNQVDIGVRVEVPNTVMAEINEHLYEAKLIYNTPTYNNIVRTFCANPSGRVVIENHSGVMTVNGHAFKEDKEKQFNTNLALLVSHHFTEPFNEPIQYAKYISRLANMLSNGNVIVQRYGDLRKGRRSTEKRIQKGFVEPTLKTAVPGDLALVLPHRTITSIIEMIEALDKVSPGFASEHTLLYGVEAKFYSARPKLSNTFETEIEGLYVGGDGAGVTRGLAQASACGVVVARDILKRIQT</sequence>
<dbReference type="PANTHER" id="PTHR43106">
    <property type="entry name" value="DEHYDROGENASE-RELATED"/>
    <property type="match status" value="1"/>
</dbReference>
<dbReference type="AlphaFoldDB" id="A0A4R3KJ04"/>
<feature type="domain" description="FAD-dependent protein C-terminal" evidence="2">
    <location>
        <begin position="289"/>
        <end position="472"/>
    </location>
</feature>
<dbReference type="SUPFAM" id="SSF51905">
    <property type="entry name" value="FAD/NAD(P)-binding domain"/>
    <property type="match status" value="1"/>
</dbReference>
<dbReference type="EMBL" id="SMAB01000006">
    <property type="protein sequence ID" value="TCS83202.1"/>
    <property type="molecule type" value="Genomic_DNA"/>
</dbReference>
<dbReference type="PIRSF" id="PIRSF038984">
    <property type="entry name" value="FAD_binding_protein"/>
    <property type="match status" value="1"/>
</dbReference>
<organism evidence="3 4">
    <name type="scientific">Tepidibacillus fermentans</name>
    <dbReference type="NCBI Taxonomy" id="1281767"/>
    <lineage>
        <taxon>Bacteria</taxon>
        <taxon>Bacillati</taxon>
        <taxon>Bacillota</taxon>
        <taxon>Bacilli</taxon>
        <taxon>Bacillales</taxon>
        <taxon>Bacillaceae</taxon>
        <taxon>Tepidibacillus</taxon>
    </lineage>
</organism>
<gene>
    <name evidence="3" type="ORF">EDD72_106131</name>
</gene>
<name>A0A4R3KJ04_9BACI</name>
<evidence type="ECO:0000313" key="3">
    <source>
        <dbReference type="EMBL" id="TCS83202.1"/>
    </source>
</evidence>
<dbReference type="Pfam" id="PF21688">
    <property type="entry name" value="FAD-depend_C"/>
    <property type="match status" value="1"/>
</dbReference>
<dbReference type="InterPro" id="IPR036188">
    <property type="entry name" value="FAD/NAD-bd_sf"/>
</dbReference>
<dbReference type="InterPro" id="IPR049516">
    <property type="entry name" value="FAD-depend_C"/>
</dbReference>
<evidence type="ECO:0000313" key="4">
    <source>
        <dbReference type="Proteomes" id="UP000295788"/>
    </source>
</evidence>
<proteinExistence type="predicted"/>
<dbReference type="PANTHER" id="PTHR43106:SF1">
    <property type="entry name" value="DEHYDROGENASE-RELATED"/>
    <property type="match status" value="1"/>
</dbReference>